<dbReference type="SMART" id="SM00062">
    <property type="entry name" value="PBPb"/>
    <property type="match status" value="1"/>
</dbReference>
<gene>
    <name evidence="2" type="ORF">SAMN05660330_00586</name>
</gene>
<reference evidence="2 3" key="1">
    <citation type="submission" date="2016-10" db="EMBL/GenBank/DDBJ databases">
        <authorList>
            <person name="de Groot N.N."/>
        </authorList>
    </citation>
    <scope>NUCLEOTIDE SEQUENCE [LARGE SCALE GENOMIC DNA]</scope>
    <source>
        <strain evidence="2 3">DSM 12130</strain>
    </source>
</reference>
<dbReference type="InterPro" id="IPR015168">
    <property type="entry name" value="SsuA/THI5"/>
</dbReference>
<keyword evidence="3" id="KW-1185">Reference proteome</keyword>
<dbReference type="OrthoDB" id="9815602at2"/>
<accession>A0A1H0KQ04</accession>
<dbReference type="STRING" id="91360.SAMN05660330_00586"/>
<dbReference type="GO" id="GO:0009228">
    <property type="term" value="P:thiamine biosynthetic process"/>
    <property type="evidence" value="ECO:0007669"/>
    <property type="project" value="InterPro"/>
</dbReference>
<feature type="domain" description="Solute-binding protein family 3/N-terminal" evidence="1">
    <location>
        <begin position="30"/>
        <end position="261"/>
    </location>
</feature>
<name>A0A1H0KQ04_9BACT</name>
<dbReference type="Proteomes" id="UP000199073">
    <property type="component" value="Unassembled WGS sequence"/>
</dbReference>
<proteinExistence type="predicted"/>
<evidence type="ECO:0000313" key="2">
    <source>
        <dbReference type="EMBL" id="SDO58057.1"/>
    </source>
</evidence>
<evidence type="ECO:0000259" key="1">
    <source>
        <dbReference type="SMART" id="SM00062"/>
    </source>
</evidence>
<dbReference type="InterPro" id="IPR001638">
    <property type="entry name" value="Solute-binding_3/MltF_N"/>
</dbReference>
<dbReference type="Pfam" id="PF09084">
    <property type="entry name" value="NMT1"/>
    <property type="match status" value="1"/>
</dbReference>
<sequence>MQKKSFIVIMMSVWLLTTAGGVAATEQLGRLRMALLPIPDVLPIYVAEEKGFFKDLGLVVESLPVGSALERDQLLQAGRIDGMINELSGAANFNRNKNVVKVVSVARAPLGNSPLFRIVSAPGSGIDSPEKLAGVAIGISKNTVIEYISARLLTASGVEPDAISFQSVPVLPERLQLLLSGQIKAATLPDPLGAAALKAGAIEVVNDLALKDVSASVITFSNESLTGKKEAVKAFMTAWDMAAAELNANPEAYRQLMLGKIRVPRNIRDQFSVPPMVRRALPSRKQWQDVMDWMVSKGLLERPLAYESSVTADFVAD</sequence>
<dbReference type="EMBL" id="FNJI01000003">
    <property type="protein sequence ID" value="SDO58057.1"/>
    <property type="molecule type" value="Genomic_DNA"/>
</dbReference>
<dbReference type="RefSeq" id="WP_092219603.1">
    <property type="nucleotide sequence ID" value="NZ_FNJI01000003.1"/>
</dbReference>
<protein>
    <submittedName>
        <fullName evidence="2">NitT/TauT family transport system substrate-binding protein</fullName>
    </submittedName>
</protein>
<dbReference type="PANTHER" id="PTHR31528">
    <property type="entry name" value="4-AMINO-5-HYDROXYMETHYL-2-METHYLPYRIMIDINE PHOSPHATE SYNTHASE THI11-RELATED"/>
    <property type="match status" value="1"/>
</dbReference>
<dbReference type="SUPFAM" id="SSF53850">
    <property type="entry name" value="Periplasmic binding protein-like II"/>
    <property type="match status" value="1"/>
</dbReference>
<evidence type="ECO:0000313" key="3">
    <source>
        <dbReference type="Proteomes" id="UP000199073"/>
    </source>
</evidence>
<dbReference type="PANTHER" id="PTHR31528:SF3">
    <property type="entry name" value="THIAMINE BIOSYNTHESIS PROTEIN HI_0357-RELATED"/>
    <property type="match status" value="1"/>
</dbReference>
<dbReference type="AlphaFoldDB" id="A0A1H0KQ04"/>
<organism evidence="2 3">
    <name type="scientific">Desulforhopalus singaporensis</name>
    <dbReference type="NCBI Taxonomy" id="91360"/>
    <lineage>
        <taxon>Bacteria</taxon>
        <taxon>Pseudomonadati</taxon>
        <taxon>Thermodesulfobacteriota</taxon>
        <taxon>Desulfobulbia</taxon>
        <taxon>Desulfobulbales</taxon>
        <taxon>Desulfocapsaceae</taxon>
        <taxon>Desulforhopalus</taxon>
    </lineage>
</organism>
<dbReference type="Gene3D" id="3.40.190.10">
    <property type="entry name" value="Periplasmic binding protein-like II"/>
    <property type="match status" value="2"/>
</dbReference>
<dbReference type="InterPro" id="IPR027939">
    <property type="entry name" value="NMT1/THI5"/>
</dbReference>